<feature type="domain" description="Thioredoxin" evidence="6">
    <location>
        <begin position="75"/>
        <end position="272"/>
    </location>
</feature>
<evidence type="ECO:0000313" key="8">
    <source>
        <dbReference type="Proteomes" id="UP000011885"/>
    </source>
</evidence>
<dbReference type="PATRIC" id="fig|1263870.3.peg.2132"/>
<comment type="subcellular location">
    <subcellularLocation>
        <location evidence="1">Cell envelope</location>
    </subcellularLocation>
</comment>
<evidence type="ECO:0000256" key="3">
    <source>
        <dbReference type="ARBA" id="ARBA00023157"/>
    </source>
</evidence>
<dbReference type="RefSeq" id="WP_008677019.1">
    <property type="nucleotide sequence ID" value="NZ_ANOH01000141.1"/>
</dbReference>
<feature type="region of interest" description="Disordered" evidence="5">
    <location>
        <begin position="38"/>
        <end position="104"/>
    </location>
</feature>
<organism evidence="7 8">
    <name type="scientific">Rhodopirellula sallentina SM41</name>
    <dbReference type="NCBI Taxonomy" id="1263870"/>
    <lineage>
        <taxon>Bacteria</taxon>
        <taxon>Pseudomonadati</taxon>
        <taxon>Planctomycetota</taxon>
        <taxon>Planctomycetia</taxon>
        <taxon>Pirellulales</taxon>
        <taxon>Pirellulaceae</taxon>
        <taxon>Rhodopirellula</taxon>
    </lineage>
</organism>
<dbReference type="PANTHER" id="PTHR42852:SF6">
    <property type="entry name" value="THIOL:DISULFIDE INTERCHANGE PROTEIN DSBE"/>
    <property type="match status" value="1"/>
</dbReference>
<dbReference type="SUPFAM" id="SSF52833">
    <property type="entry name" value="Thioredoxin-like"/>
    <property type="match status" value="1"/>
</dbReference>
<proteinExistence type="predicted"/>
<evidence type="ECO:0000259" key="6">
    <source>
        <dbReference type="PROSITE" id="PS51352"/>
    </source>
</evidence>
<feature type="compositionally biased region" description="Low complexity" evidence="5">
    <location>
        <begin position="38"/>
        <end position="60"/>
    </location>
</feature>
<comment type="caution">
    <text evidence="7">The sequence shown here is derived from an EMBL/GenBank/DDBJ whole genome shotgun (WGS) entry which is preliminary data.</text>
</comment>
<dbReference type="PROSITE" id="PS51352">
    <property type="entry name" value="THIOREDOXIN_2"/>
    <property type="match status" value="1"/>
</dbReference>
<keyword evidence="3" id="KW-1015">Disulfide bond</keyword>
<name>M5UFA1_9BACT</name>
<dbReference type="InterPro" id="IPR013766">
    <property type="entry name" value="Thioredoxin_domain"/>
</dbReference>
<evidence type="ECO:0000256" key="4">
    <source>
        <dbReference type="ARBA" id="ARBA00023284"/>
    </source>
</evidence>
<dbReference type="CDD" id="cd02966">
    <property type="entry name" value="TlpA_like_family"/>
    <property type="match status" value="1"/>
</dbReference>
<evidence type="ECO:0000313" key="7">
    <source>
        <dbReference type="EMBL" id="EMI56526.1"/>
    </source>
</evidence>
<dbReference type="AlphaFoldDB" id="M5UFA1"/>
<dbReference type="GO" id="GO:0030313">
    <property type="term" value="C:cell envelope"/>
    <property type="evidence" value="ECO:0007669"/>
    <property type="project" value="UniProtKB-SubCell"/>
</dbReference>
<dbReference type="OrthoDB" id="261812at2"/>
<protein>
    <submittedName>
        <fullName evidence="7">Redoxin domain-containing protein</fullName>
    </submittedName>
</protein>
<sequence length="276" mass="29606">MDRFPVKTDRGSSRILPLNAFAATAILALIVGCGGGDAKPAPETPTAETATPDTASAEPAQKSLTEGMMLPDDVALPSGEAPDSEAPATENDGPKGLQLPDDLQTTVTPRTAVQLVSTETEESPVDIRYGTWDEISREVAKSGSITVVDLWSLACVPCLREFPHLVELQRQHPDRIRAIGVNVDFDGRERYPAKSYAPRAEVFLRAVKATFPNYLSQTPSEEVLQSAEVASLPAVLVFDANGKLAARFSEGTADGGFNYENDVVPLVQNLLNQQTD</sequence>
<accession>M5UFA1</accession>
<evidence type="ECO:0000256" key="2">
    <source>
        <dbReference type="ARBA" id="ARBA00022748"/>
    </source>
</evidence>
<keyword evidence="2" id="KW-0201">Cytochrome c-type biogenesis</keyword>
<evidence type="ECO:0000256" key="5">
    <source>
        <dbReference type="SAM" id="MobiDB-lite"/>
    </source>
</evidence>
<dbReference type="GO" id="GO:0017004">
    <property type="term" value="P:cytochrome complex assembly"/>
    <property type="evidence" value="ECO:0007669"/>
    <property type="project" value="UniProtKB-KW"/>
</dbReference>
<gene>
    <name evidence="7" type="ORF">RSSM_01999</name>
</gene>
<dbReference type="PROSITE" id="PS51257">
    <property type="entry name" value="PROKAR_LIPOPROTEIN"/>
    <property type="match status" value="1"/>
</dbReference>
<reference evidence="7 8" key="1">
    <citation type="journal article" date="2013" name="Mar. Genomics">
        <title>Expression of sulfatases in Rhodopirellula baltica and the diversity of sulfatases in the genus Rhodopirellula.</title>
        <authorList>
            <person name="Wegner C.E."/>
            <person name="Richter-Heitmann T."/>
            <person name="Klindworth A."/>
            <person name="Klockow C."/>
            <person name="Richter M."/>
            <person name="Achstetter T."/>
            <person name="Glockner F.O."/>
            <person name="Harder J."/>
        </authorList>
    </citation>
    <scope>NUCLEOTIDE SEQUENCE [LARGE SCALE GENOMIC DNA]</scope>
    <source>
        <strain evidence="7 8">SM41</strain>
    </source>
</reference>
<dbReference type="Proteomes" id="UP000011885">
    <property type="component" value="Unassembled WGS sequence"/>
</dbReference>
<dbReference type="Gene3D" id="3.40.30.10">
    <property type="entry name" value="Glutaredoxin"/>
    <property type="match status" value="1"/>
</dbReference>
<dbReference type="EMBL" id="ANOH01000141">
    <property type="protein sequence ID" value="EMI56526.1"/>
    <property type="molecule type" value="Genomic_DNA"/>
</dbReference>
<keyword evidence="4" id="KW-0676">Redox-active center</keyword>
<dbReference type="InterPro" id="IPR050553">
    <property type="entry name" value="Thioredoxin_ResA/DsbE_sf"/>
</dbReference>
<evidence type="ECO:0000256" key="1">
    <source>
        <dbReference type="ARBA" id="ARBA00004196"/>
    </source>
</evidence>
<dbReference type="PANTHER" id="PTHR42852">
    <property type="entry name" value="THIOL:DISULFIDE INTERCHANGE PROTEIN DSBE"/>
    <property type="match status" value="1"/>
</dbReference>
<keyword evidence="8" id="KW-1185">Reference proteome</keyword>
<dbReference type="InterPro" id="IPR036249">
    <property type="entry name" value="Thioredoxin-like_sf"/>
</dbReference>